<feature type="compositionally biased region" description="Basic and acidic residues" evidence="2">
    <location>
        <begin position="806"/>
        <end position="815"/>
    </location>
</feature>
<feature type="compositionally biased region" description="Polar residues" evidence="2">
    <location>
        <begin position="699"/>
        <end position="708"/>
    </location>
</feature>
<feature type="compositionally biased region" description="Polar residues" evidence="2">
    <location>
        <begin position="719"/>
        <end position="728"/>
    </location>
</feature>
<dbReference type="Pfam" id="PF13976">
    <property type="entry name" value="gag_pre-integrs"/>
    <property type="match status" value="1"/>
</dbReference>
<dbReference type="PANTHER" id="PTHR10696">
    <property type="entry name" value="GAMMA-BUTYROBETAINE HYDROXYLASE-RELATED"/>
    <property type="match status" value="1"/>
</dbReference>
<feature type="region of interest" description="Disordered" evidence="2">
    <location>
        <begin position="675"/>
        <end position="732"/>
    </location>
</feature>
<comment type="caution">
    <text evidence="5">The sequence shown here is derived from an EMBL/GenBank/DDBJ whole genome shotgun (WGS) entry which is preliminary data.</text>
</comment>
<dbReference type="InterPro" id="IPR042098">
    <property type="entry name" value="TauD-like_sf"/>
</dbReference>
<evidence type="ECO:0000256" key="1">
    <source>
        <dbReference type="ARBA" id="ARBA00023002"/>
    </source>
</evidence>
<dbReference type="SUPFAM" id="SSF51197">
    <property type="entry name" value="Clavaminate synthase-like"/>
    <property type="match status" value="1"/>
</dbReference>
<keyword evidence="1" id="KW-0560">Oxidoreductase</keyword>
<reference evidence="5" key="1">
    <citation type="journal article" date="2019" name="Sci. Rep.">
        <title>Draft genome of Tanacetum cinerariifolium, the natural source of mosquito coil.</title>
        <authorList>
            <person name="Yamashiro T."/>
            <person name="Shiraishi A."/>
            <person name="Satake H."/>
            <person name="Nakayama K."/>
        </authorList>
    </citation>
    <scope>NUCLEOTIDE SEQUENCE</scope>
</reference>
<feature type="domain" description="GAG-pre-integrase" evidence="4">
    <location>
        <begin position="424"/>
        <end position="474"/>
    </location>
</feature>
<proteinExistence type="predicted"/>
<sequence length="905" mass="101409">MVTGKFFQEVNLPEQKSFNDGVVFPAVLSPTSNTSSFTEAIKAQKPWLESLLEKSGVILFRGFTVTSASEFNDVVVAFGFPEAPYVGGRASRTNVVGRIYTANESPLDQRIPFHHEMAYVPNFPNKLFFFCEEEPASGGETPILLSHVVYEKMKERHPEFVSRLEEHGLTYTKILTDEALSSYYGGGSWKSAYMTDDKNVAEERAAKQKTKLEWLESGVKLITGPIPAIRTFDKDKSQRKTWFNVLTMIYNGSMNAKTERPDSYARYGNGDPVLEYDAIQDCLRIMDEECVIIPWKKGVWGEIDRIDPNPMKCSEDIKTYSEVRSEQKLFQFLHGLDRKFDPIKHEILRLETLPSAETAYATGIATGLIFGSGKTEGVGLAIKGYRRNDGKKPFVKEDKSHLTGEEYEDIRTGQIIRRGTEKHGLYYVDEVTQSGTMMLAHGTTEREAWLWHRRLGHPSASYLHTLFPELFPNVIVDDCTRTQSHASNNVAATSLLLILFHTHFRLMIGSHDQRRIKVNLVDMVINRTTMLRTKQLSTLSQSARSFFLSGTRCSADGSSFTCLEDETCTSKRQFITKNGPRTPQTASTIIPKTSTRVLNSTIPDPKIINNPVSASHLPRSTPIAKTECVTYADETDTMHPIPLTEGSASVDLTPNYVAENTRASNNKTYRKVEPKTISSNNTTKTYKKVKPQASVPATRPNNKSSPNVNKGRAEKYVSGKNQSQNYNTAKGVPKKSKEYVNHFMVCQRALEFHTPEIMSVSTKVVPLPGIEPGSPGKLSTEDISPNLISEVSNSQPSDSQTSNSHDLVETTRNVEPEQQESTNQEAQEQEEHVLKEVSNKYTLLVRANRGIPAKRYSSERFSKGSKYLMTNIENGYLSEEAKAFSASLYSEESPSSVEQALKSKE</sequence>
<feature type="domain" description="TauD/TfdA-like" evidence="3">
    <location>
        <begin position="36"/>
        <end position="167"/>
    </location>
</feature>
<dbReference type="InterPro" id="IPR025724">
    <property type="entry name" value="GAG-pre-integrase_dom"/>
</dbReference>
<gene>
    <name evidence="5" type="ORF">Tci_051785</name>
</gene>
<dbReference type="Pfam" id="PF02668">
    <property type="entry name" value="TauD"/>
    <property type="match status" value="1"/>
</dbReference>
<name>A0A6L2N2X8_TANCI</name>
<dbReference type="EMBL" id="BKCJ010007950">
    <property type="protein sequence ID" value="GEU79807.1"/>
    <property type="molecule type" value="Genomic_DNA"/>
</dbReference>
<dbReference type="Gene3D" id="3.60.130.10">
    <property type="entry name" value="Clavaminate synthase-like"/>
    <property type="match status" value="1"/>
</dbReference>
<evidence type="ECO:0000313" key="5">
    <source>
        <dbReference type="EMBL" id="GEU79807.1"/>
    </source>
</evidence>
<evidence type="ECO:0000259" key="3">
    <source>
        <dbReference type="Pfam" id="PF02668"/>
    </source>
</evidence>
<protein>
    <submittedName>
        <fullName evidence="5">Clavaminate synthase-like protein At3g21360</fullName>
    </submittedName>
</protein>
<feature type="compositionally biased region" description="Polar residues" evidence="2">
    <location>
        <begin position="788"/>
        <end position="805"/>
    </location>
</feature>
<dbReference type="AlphaFoldDB" id="A0A6L2N2X8"/>
<dbReference type="GO" id="GO:0016491">
    <property type="term" value="F:oxidoreductase activity"/>
    <property type="evidence" value="ECO:0007669"/>
    <property type="project" value="UniProtKB-KW"/>
</dbReference>
<dbReference type="InterPro" id="IPR050411">
    <property type="entry name" value="AlphaKG_dependent_hydroxylases"/>
</dbReference>
<evidence type="ECO:0000259" key="4">
    <source>
        <dbReference type="Pfam" id="PF13976"/>
    </source>
</evidence>
<evidence type="ECO:0000256" key="2">
    <source>
        <dbReference type="SAM" id="MobiDB-lite"/>
    </source>
</evidence>
<organism evidence="5">
    <name type="scientific">Tanacetum cinerariifolium</name>
    <name type="common">Dalmatian daisy</name>
    <name type="synonym">Chrysanthemum cinerariifolium</name>
    <dbReference type="NCBI Taxonomy" id="118510"/>
    <lineage>
        <taxon>Eukaryota</taxon>
        <taxon>Viridiplantae</taxon>
        <taxon>Streptophyta</taxon>
        <taxon>Embryophyta</taxon>
        <taxon>Tracheophyta</taxon>
        <taxon>Spermatophyta</taxon>
        <taxon>Magnoliopsida</taxon>
        <taxon>eudicotyledons</taxon>
        <taxon>Gunneridae</taxon>
        <taxon>Pentapetalae</taxon>
        <taxon>asterids</taxon>
        <taxon>campanulids</taxon>
        <taxon>Asterales</taxon>
        <taxon>Asteraceae</taxon>
        <taxon>Asteroideae</taxon>
        <taxon>Anthemideae</taxon>
        <taxon>Anthemidinae</taxon>
        <taxon>Tanacetum</taxon>
    </lineage>
</organism>
<dbReference type="PANTHER" id="PTHR10696:SF43">
    <property type="entry name" value="TAUD_TFDA-LIKE DOMAIN-CONTAINING PROTEIN-RELATED"/>
    <property type="match status" value="1"/>
</dbReference>
<accession>A0A6L2N2X8</accession>
<dbReference type="InterPro" id="IPR003819">
    <property type="entry name" value="TauD/TfdA-like"/>
</dbReference>
<feature type="region of interest" description="Disordered" evidence="2">
    <location>
        <begin position="788"/>
        <end position="831"/>
    </location>
</feature>